<keyword evidence="2" id="KW-1185">Reference proteome</keyword>
<accession>A0A2K8MBL4</accession>
<dbReference type="KEGG" id="sphc:CVN68_04145"/>
<dbReference type="EMBL" id="CP024923">
    <property type="protein sequence ID" value="ATY31268.1"/>
    <property type="molecule type" value="Genomic_DNA"/>
</dbReference>
<dbReference type="RefSeq" id="WP_100281079.1">
    <property type="nucleotide sequence ID" value="NZ_CP024923.1"/>
</dbReference>
<sequence length="116" mass="13195">MKSETAKRPKGQSYPLKSSKLEEVLASAGVSIDVYLIRSPGPLFDAFFWPPNPNVPYERLYVRAGSVPIEQAADARREIEATALPKLAQWIARILAADRKSSLRREQQVLVFWRRK</sequence>
<dbReference type="Proteomes" id="UP000229081">
    <property type="component" value="Chromosome"/>
</dbReference>
<gene>
    <name evidence="1" type="ORF">CVN68_04145</name>
</gene>
<proteinExistence type="predicted"/>
<dbReference type="AlphaFoldDB" id="A0A2K8MBL4"/>
<organism evidence="1 2">
    <name type="scientific">Sphingomonas psychrotolerans</name>
    <dbReference type="NCBI Taxonomy" id="1327635"/>
    <lineage>
        <taxon>Bacteria</taxon>
        <taxon>Pseudomonadati</taxon>
        <taxon>Pseudomonadota</taxon>
        <taxon>Alphaproteobacteria</taxon>
        <taxon>Sphingomonadales</taxon>
        <taxon>Sphingomonadaceae</taxon>
        <taxon>Sphingomonas</taxon>
    </lineage>
</organism>
<dbReference type="OrthoDB" id="7605379at2"/>
<evidence type="ECO:0000313" key="2">
    <source>
        <dbReference type="Proteomes" id="UP000229081"/>
    </source>
</evidence>
<evidence type="ECO:0000313" key="1">
    <source>
        <dbReference type="EMBL" id="ATY31268.1"/>
    </source>
</evidence>
<reference evidence="1 2" key="1">
    <citation type="submission" date="2017-11" db="EMBL/GenBank/DDBJ databases">
        <title>Complete genome sequence of Sphingomonas sp. Strain Cra20, a psychrotolerant potential plant growth promoting rhizobacteria.</title>
        <authorList>
            <person name="Luo Y."/>
        </authorList>
    </citation>
    <scope>NUCLEOTIDE SEQUENCE [LARGE SCALE GENOMIC DNA]</scope>
    <source>
        <strain evidence="1 2">Cra20</strain>
    </source>
</reference>
<name>A0A2K8MBL4_9SPHN</name>
<protein>
    <submittedName>
        <fullName evidence="1">Uncharacterized protein</fullName>
    </submittedName>
</protein>